<dbReference type="EMBL" id="CP002018">
    <property type="protein sequence ID" value="AEM42287.1"/>
    <property type="molecule type" value="Genomic_DNA"/>
</dbReference>
<dbReference type="PATRIC" id="fig|759362.5.peg.2547"/>
<dbReference type="AlphaFoldDB" id="F9Y7J1"/>
<dbReference type="HOGENOM" id="CLU_127670_0_0_5"/>
<dbReference type="KEGG" id="kvl:KVU_2448"/>
<accession>F9Y7J1</accession>
<dbReference type="RefSeq" id="WP_014538102.1">
    <property type="nucleotide sequence ID" value="NC_017384.1"/>
</dbReference>
<protein>
    <recommendedName>
        <fullName evidence="1">Glyoxalase-related protein domain-containing protein</fullName>
    </recommendedName>
</protein>
<reference evidence="2 3" key="1">
    <citation type="journal article" date="2011" name="J. Bacteriol.">
        <title>Complete genome sequence of the industrial strain Ketogulonicigenium vulgare WSH-001.</title>
        <authorList>
            <person name="Liu L."/>
            <person name="Li Y."/>
            <person name="Zhang J."/>
            <person name="Zhou Z."/>
            <person name="Liu J."/>
            <person name="Li X."/>
            <person name="Zhou J."/>
            <person name="Du G."/>
            <person name="Wang L."/>
            <person name="Chen J."/>
        </authorList>
    </citation>
    <scope>NUCLEOTIDE SEQUENCE [LARGE SCALE GENOMIC DNA]</scope>
    <source>
        <strain evidence="2 3">WSH-001</strain>
    </source>
</reference>
<evidence type="ECO:0000313" key="3">
    <source>
        <dbReference type="Proteomes" id="UP000000692"/>
    </source>
</evidence>
<sequence>MARIDHLKTEARALRAQNPHLTHSAALESVAQSHGYRDWNTASADAQRPLELGAPVAGHYLGHAFTGRLLDVQTLDASGRQRLTVQFDTPIDVVESQHFSAYRQRATATVEANGVSPARLGNGTPQMQIWRDSRRM</sequence>
<dbReference type="InterPro" id="IPR045517">
    <property type="entry name" value="Glyoxalase_8"/>
</dbReference>
<dbReference type="eggNOG" id="ENOG5032RRC">
    <property type="taxonomic scope" value="Bacteria"/>
</dbReference>
<organism evidence="2 3">
    <name type="scientific">Ketogulonicigenium vulgare (strain WSH-001)</name>
    <dbReference type="NCBI Taxonomy" id="759362"/>
    <lineage>
        <taxon>Bacteria</taxon>
        <taxon>Pseudomonadati</taxon>
        <taxon>Pseudomonadota</taxon>
        <taxon>Alphaproteobacteria</taxon>
        <taxon>Rhodobacterales</taxon>
        <taxon>Roseobacteraceae</taxon>
        <taxon>Ketogulonicigenium</taxon>
    </lineage>
</organism>
<feature type="domain" description="Glyoxalase-related protein" evidence="1">
    <location>
        <begin position="3"/>
        <end position="129"/>
    </location>
</feature>
<dbReference type="Pfam" id="PF20066">
    <property type="entry name" value="Glyoxalase_8"/>
    <property type="match status" value="1"/>
</dbReference>
<proteinExistence type="predicted"/>
<name>F9Y7J1_KETVW</name>
<gene>
    <name evidence="2" type="ordered locus">KVU_2448</name>
</gene>
<evidence type="ECO:0000313" key="2">
    <source>
        <dbReference type="EMBL" id="AEM42287.1"/>
    </source>
</evidence>
<dbReference type="Proteomes" id="UP000000692">
    <property type="component" value="Chromosome"/>
</dbReference>
<dbReference type="OrthoDB" id="7350221at2"/>
<keyword evidence="3" id="KW-1185">Reference proteome</keyword>
<evidence type="ECO:0000259" key="1">
    <source>
        <dbReference type="Pfam" id="PF20066"/>
    </source>
</evidence>